<accession>A0ABY9RS84</accession>
<evidence type="ECO:0008006" key="3">
    <source>
        <dbReference type="Google" id="ProtNLM"/>
    </source>
</evidence>
<proteinExistence type="predicted"/>
<organism evidence="1 2">
    <name type="scientific">Streptomyces roseicoloratus</name>
    <dbReference type="NCBI Taxonomy" id="2508722"/>
    <lineage>
        <taxon>Bacteria</taxon>
        <taxon>Bacillati</taxon>
        <taxon>Actinomycetota</taxon>
        <taxon>Actinomycetes</taxon>
        <taxon>Kitasatosporales</taxon>
        <taxon>Streptomycetaceae</taxon>
        <taxon>Streptomyces</taxon>
    </lineage>
</organism>
<reference evidence="1 2" key="1">
    <citation type="submission" date="2023-09" db="EMBL/GenBank/DDBJ databases">
        <title>Complete genome of Streptomyces roseicoloratus T14.</title>
        <authorList>
            <person name="Bashizi T."/>
            <person name="Kim M.-J."/>
            <person name="Lee G."/>
            <person name="Tagele S.B."/>
            <person name="Shin J.-H."/>
        </authorList>
    </citation>
    <scope>NUCLEOTIDE SEQUENCE [LARGE SCALE GENOMIC DNA]</scope>
    <source>
        <strain evidence="1 2">T14</strain>
    </source>
</reference>
<name>A0ABY9RS84_9ACTN</name>
<gene>
    <name evidence="1" type="ORF">RGF97_05020</name>
</gene>
<dbReference type="Proteomes" id="UP001250858">
    <property type="component" value="Chromosome"/>
</dbReference>
<sequence>MKPGIHPADDVGVLRDTAGPADRVECDRRTGRTSRIGRIGRVERSYRADRSYRIYRADCSERRQGAR</sequence>
<evidence type="ECO:0000313" key="2">
    <source>
        <dbReference type="Proteomes" id="UP001250858"/>
    </source>
</evidence>
<keyword evidence="2" id="KW-1185">Reference proteome</keyword>
<dbReference type="EMBL" id="CP133762">
    <property type="protein sequence ID" value="WMX44341.1"/>
    <property type="molecule type" value="Genomic_DNA"/>
</dbReference>
<evidence type="ECO:0000313" key="1">
    <source>
        <dbReference type="EMBL" id="WMX44341.1"/>
    </source>
</evidence>
<dbReference type="RefSeq" id="WP_309547964.1">
    <property type="nucleotide sequence ID" value="NZ_CP133762.1"/>
</dbReference>
<protein>
    <recommendedName>
        <fullName evidence="3">Transposase</fullName>
    </recommendedName>
</protein>